<keyword evidence="3" id="KW-1185">Reference proteome</keyword>
<proteinExistence type="predicted"/>
<sequence>MVSKSRQDSSEKSHLVWVLIWEISSSLKIPPEDFEEDSQVEPKLSPKREEEEAQTNTKKRKTSDSSFEVDGPIPEAEILKIPESTEREGVQTPIVWLNPQGMTKM</sequence>
<protein>
    <submittedName>
        <fullName evidence="2">Uncharacterized protein</fullName>
    </submittedName>
</protein>
<organism evidence="2 3">
    <name type="scientific">Cinchona calisaya</name>
    <dbReference type="NCBI Taxonomy" id="153742"/>
    <lineage>
        <taxon>Eukaryota</taxon>
        <taxon>Viridiplantae</taxon>
        <taxon>Streptophyta</taxon>
        <taxon>Embryophyta</taxon>
        <taxon>Tracheophyta</taxon>
        <taxon>Spermatophyta</taxon>
        <taxon>Magnoliopsida</taxon>
        <taxon>eudicotyledons</taxon>
        <taxon>Gunneridae</taxon>
        <taxon>Pentapetalae</taxon>
        <taxon>asterids</taxon>
        <taxon>lamiids</taxon>
        <taxon>Gentianales</taxon>
        <taxon>Rubiaceae</taxon>
        <taxon>Cinchonoideae</taxon>
        <taxon>Cinchoneae</taxon>
        <taxon>Cinchona</taxon>
    </lineage>
</organism>
<dbReference type="Proteomes" id="UP001630127">
    <property type="component" value="Unassembled WGS sequence"/>
</dbReference>
<evidence type="ECO:0000256" key="1">
    <source>
        <dbReference type="SAM" id="MobiDB-lite"/>
    </source>
</evidence>
<evidence type="ECO:0000313" key="2">
    <source>
        <dbReference type="EMBL" id="KAL3537385.1"/>
    </source>
</evidence>
<feature type="region of interest" description="Disordered" evidence="1">
    <location>
        <begin position="30"/>
        <end position="85"/>
    </location>
</feature>
<name>A0ABD3B1H8_9GENT</name>
<evidence type="ECO:0000313" key="3">
    <source>
        <dbReference type="Proteomes" id="UP001630127"/>
    </source>
</evidence>
<gene>
    <name evidence="2" type="ORF">ACH5RR_000751</name>
</gene>
<comment type="caution">
    <text evidence="2">The sequence shown here is derived from an EMBL/GenBank/DDBJ whole genome shotgun (WGS) entry which is preliminary data.</text>
</comment>
<accession>A0ABD3B1H8</accession>
<dbReference type="AlphaFoldDB" id="A0ABD3B1H8"/>
<dbReference type="EMBL" id="JBJUIK010000001">
    <property type="protein sequence ID" value="KAL3537385.1"/>
    <property type="molecule type" value="Genomic_DNA"/>
</dbReference>
<reference evidence="2 3" key="1">
    <citation type="submission" date="2024-11" db="EMBL/GenBank/DDBJ databases">
        <title>A near-complete genome assembly of Cinchona calisaya.</title>
        <authorList>
            <person name="Lian D.C."/>
            <person name="Zhao X.W."/>
            <person name="Wei L."/>
        </authorList>
    </citation>
    <scope>NUCLEOTIDE SEQUENCE [LARGE SCALE GENOMIC DNA]</scope>
    <source>
        <tissue evidence="2">Nenye</tissue>
    </source>
</reference>